<dbReference type="eggNOG" id="COG4114">
    <property type="taxonomic scope" value="Bacteria"/>
</dbReference>
<dbReference type="GeneID" id="61134404"/>
<keyword evidence="4" id="KW-1185">Reference proteome</keyword>
<proteinExistence type="predicted"/>
<dbReference type="InterPro" id="IPR024726">
    <property type="entry name" value="FhuF_C"/>
</dbReference>
<dbReference type="GO" id="GO:0051537">
    <property type="term" value="F:2 iron, 2 sulfur cluster binding"/>
    <property type="evidence" value="ECO:0007669"/>
    <property type="project" value="InterPro"/>
</dbReference>
<evidence type="ECO:0000256" key="1">
    <source>
        <dbReference type="SAM" id="MobiDB-lite"/>
    </source>
</evidence>
<dbReference type="AlphaFoldDB" id="Q5YTD0"/>
<evidence type="ECO:0000259" key="2">
    <source>
        <dbReference type="Pfam" id="PF11575"/>
    </source>
</evidence>
<dbReference type="HOGENOM" id="CLU_085298_0_0_11"/>
<feature type="compositionally biased region" description="Low complexity" evidence="1">
    <location>
        <begin position="110"/>
        <end position="121"/>
    </location>
</feature>
<dbReference type="OrthoDB" id="3290158at2"/>
<organism evidence="3 4">
    <name type="scientific">Nocardia farcinica (strain IFM 10152)</name>
    <dbReference type="NCBI Taxonomy" id="247156"/>
    <lineage>
        <taxon>Bacteria</taxon>
        <taxon>Bacillati</taxon>
        <taxon>Actinomycetota</taxon>
        <taxon>Actinomycetes</taxon>
        <taxon>Mycobacteriales</taxon>
        <taxon>Nocardiaceae</taxon>
        <taxon>Nocardia</taxon>
    </lineage>
</organism>
<feature type="region of interest" description="Disordered" evidence="1">
    <location>
        <begin position="81"/>
        <end position="128"/>
    </location>
</feature>
<reference evidence="3 4" key="1">
    <citation type="journal article" date="2004" name="Proc. Natl. Acad. Sci. U.S.A.">
        <title>The complete genomic sequence of Nocardia farcinica IFM 10152.</title>
        <authorList>
            <person name="Ishikawa J."/>
            <person name="Yamashita A."/>
            <person name="Mikami Y."/>
            <person name="Hoshino Y."/>
            <person name="Kurita H."/>
            <person name="Hotta K."/>
            <person name="Shiba T."/>
            <person name="Hattori M."/>
        </authorList>
    </citation>
    <scope>NUCLEOTIDE SEQUENCE [LARGE SCALE GENOMIC DNA]</scope>
    <source>
        <strain evidence="3 4">IFM 10152</strain>
    </source>
</reference>
<dbReference type="Pfam" id="PF11575">
    <property type="entry name" value="FhuF_C"/>
    <property type="match status" value="1"/>
</dbReference>
<name>Q5YTD0_NOCFA</name>
<dbReference type="EMBL" id="AP006618">
    <property type="protein sequence ID" value="BAD58561.1"/>
    <property type="molecule type" value="Genomic_DNA"/>
</dbReference>
<accession>Q5YTD0</accession>
<evidence type="ECO:0000313" key="4">
    <source>
        <dbReference type="Proteomes" id="UP000006820"/>
    </source>
</evidence>
<sequence length="241" mass="23841">MTTAPGTALTDPAWVRAHITALGRSWGASTPRAAGTLWWSMVASALVEPLVTATAAGRTPPALGLGRLVCVVRPDGGVDRVVPDPAAHPETAPPPVGSRTGVVSGGGASAGDAAADTASTGGTPGGRGDATTALHDALAAVVPVVADSCGAGIPALWAIVADALGNRAVDAGAPAVAVELAARLGPPLPTPRFVEVGGRTFVHRVSCCLVYELPGSGLCTSCPKRPAAERAALLAEHAARR</sequence>
<protein>
    <recommendedName>
        <fullName evidence="2">Ferric siderophore reductase C-terminal domain-containing protein</fullName>
    </recommendedName>
</protein>
<dbReference type="KEGG" id="nfa:NFA_37130"/>
<gene>
    <name evidence="3" type="ordered locus">NFA_37130</name>
</gene>
<evidence type="ECO:0000313" key="3">
    <source>
        <dbReference type="EMBL" id="BAD58561.1"/>
    </source>
</evidence>
<dbReference type="RefSeq" id="WP_011210246.1">
    <property type="nucleotide sequence ID" value="NC_006361.1"/>
</dbReference>
<dbReference type="Proteomes" id="UP000006820">
    <property type="component" value="Chromosome"/>
</dbReference>
<dbReference type="STRING" id="247156.NFA_37130"/>
<feature type="domain" description="Ferric siderophore reductase C-terminal" evidence="2">
    <location>
        <begin position="204"/>
        <end position="224"/>
    </location>
</feature>